<dbReference type="RefSeq" id="WP_377567781.1">
    <property type="nucleotide sequence ID" value="NZ_JBHTJZ010000067.1"/>
</dbReference>
<comment type="caution">
    <text evidence="6">The sequence shown here is derived from an EMBL/GenBank/DDBJ whole genome shotgun (WGS) entry which is preliminary data.</text>
</comment>
<name>A0ABW3HWB3_9BACL</name>
<dbReference type="InterPro" id="IPR029044">
    <property type="entry name" value="Nucleotide-diphossugar_trans"/>
</dbReference>
<sequence length="311" mass="34514">MSAPTVSVCIVTYNSANDIGACLEAVSRQSIPVSIVIVDNASVDHTLEAISENRTDMPIKLIQNEVNNGFAGGQNQAIGATNSDYALVLNPDVRLEPNYVEKLVDWMEQHPETGSATGQLVRADRPDLIDSTGLAIGLSRNAKDRGAGEAAINWNDDAEVFGVSGAASLYSRRMIEAISLDGEFFDEQFFAYKEDVDVAWRAQRLGWKSYYIPAAKALHARGWKKGGRSSIPLFIRQHSYMNRFYTLLKNESIGWHLLLVVPVVLALEGVKLGYILLREPALLKCVPTFMKTIPSMLRKRRMINRLSRQLS</sequence>
<gene>
    <name evidence="6" type="ORF">ACFQ2I_21040</name>
</gene>
<evidence type="ECO:0000259" key="5">
    <source>
        <dbReference type="Pfam" id="PF00535"/>
    </source>
</evidence>
<dbReference type="Pfam" id="PF00535">
    <property type="entry name" value="Glycos_transf_2"/>
    <property type="match status" value="1"/>
</dbReference>
<protein>
    <submittedName>
        <fullName evidence="6">Glycosyltransferase family 2 protein</fullName>
        <ecNumber evidence="6">2.4.-.-</ecNumber>
    </submittedName>
</protein>
<keyword evidence="4 6" id="KW-0808">Transferase</keyword>
<evidence type="ECO:0000256" key="2">
    <source>
        <dbReference type="ARBA" id="ARBA00006739"/>
    </source>
</evidence>
<evidence type="ECO:0000313" key="6">
    <source>
        <dbReference type="EMBL" id="MFD0961832.1"/>
    </source>
</evidence>
<dbReference type="EMBL" id="JBHTJZ010000067">
    <property type="protein sequence ID" value="MFD0961832.1"/>
    <property type="molecule type" value="Genomic_DNA"/>
</dbReference>
<proteinExistence type="inferred from homology"/>
<dbReference type="PANTHER" id="PTHR43179">
    <property type="entry name" value="RHAMNOSYLTRANSFERASE WBBL"/>
    <property type="match status" value="1"/>
</dbReference>
<evidence type="ECO:0000256" key="4">
    <source>
        <dbReference type="ARBA" id="ARBA00022679"/>
    </source>
</evidence>
<keyword evidence="7" id="KW-1185">Reference proteome</keyword>
<comment type="similarity">
    <text evidence="2">Belongs to the glycosyltransferase 2 family.</text>
</comment>
<feature type="domain" description="Glycosyltransferase 2-like" evidence="5">
    <location>
        <begin position="7"/>
        <end position="143"/>
    </location>
</feature>
<dbReference type="GO" id="GO:0016757">
    <property type="term" value="F:glycosyltransferase activity"/>
    <property type="evidence" value="ECO:0007669"/>
    <property type="project" value="UniProtKB-KW"/>
</dbReference>
<evidence type="ECO:0000313" key="7">
    <source>
        <dbReference type="Proteomes" id="UP001596989"/>
    </source>
</evidence>
<dbReference type="PANTHER" id="PTHR43179:SF12">
    <property type="entry name" value="GALACTOFURANOSYLTRANSFERASE GLFT2"/>
    <property type="match status" value="1"/>
</dbReference>
<keyword evidence="3 6" id="KW-0328">Glycosyltransferase</keyword>
<dbReference type="EC" id="2.4.-.-" evidence="6"/>
<dbReference type="SUPFAM" id="SSF53448">
    <property type="entry name" value="Nucleotide-diphospho-sugar transferases"/>
    <property type="match status" value="1"/>
</dbReference>
<evidence type="ECO:0000256" key="1">
    <source>
        <dbReference type="ARBA" id="ARBA00004776"/>
    </source>
</evidence>
<organism evidence="6 7">
    <name type="scientific">Paenibacillus chungangensis</name>
    <dbReference type="NCBI Taxonomy" id="696535"/>
    <lineage>
        <taxon>Bacteria</taxon>
        <taxon>Bacillati</taxon>
        <taxon>Bacillota</taxon>
        <taxon>Bacilli</taxon>
        <taxon>Bacillales</taxon>
        <taxon>Paenibacillaceae</taxon>
        <taxon>Paenibacillus</taxon>
    </lineage>
</organism>
<dbReference type="InterPro" id="IPR001173">
    <property type="entry name" value="Glyco_trans_2-like"/>
</dbReference>
<reference evidence="7" key="1">
    <citation type="journal article" date="2019" name="Int. J. Syst. Evol. Microbiol.">
        <title>The Global Catalogue of Microorganisms (GCM) 10K type strain sequencing project: providing services to taxonomists for standard genome sequencing and annotation.</title>
        <authorList>
            <consortium name="The Broad Institute Genomics Platform"/>
            <consortium name="The Broad Institute Genome Sequencing Center for Infectious Disease"/>
            <person name="Wu L."/>
            <person name="Ma J."/>
        </authorList>
    </citation>
    <scope>NUCLEOTIDE SEQUENCE [LARGE SCALE GENOMIC DNA]</scope>
    <source>
        <strain evidence="7">CCUG 59129</strain>
    </source>
</reference>
<evidence type="ECO:0000256" key="3">
    <source>
        <dbReference type="ARBA" id="ARBA00022676"/>
    </source>
</evidence>
<accession>A0ABW3HWB3</accession>
<dbReference type="CDD" id="cd04186">
    <property type="entry name" value="GT_2_like_c"/>
    <property type="match status" value="1"/>
</dbReference>
<comment type="pathway">
    <text evidence="1">Cell wall biogenesis; cell wall polysaccharide biosynthesis.</text>
</comment>
<dbReference type="Proteomes" id="UP001596989">
    <property type="component" value="Unassembled WGS sequence"/>
</dbReference>
<dbReference type="Gene3D" id="3.90.550.10">
    <property type="entry name" value="Spore Coat Polysaccharide Biosynthesis Protein SpsA, Chain A"/>
    <property type="match status" value="1"/>
</dbReference>